<dbReference type="SUPFAM" id="SSF48208">
    <property type="entry name" value="Six-hairpin glycosidases"/>
    <property type="match status" value="1"/>
</dbReference>
<dbReference type="Pfam" id="PF17389">
    <property type="entry name" value="Bac_rhamnosid6H"/>
    <property type="match status" value="1"/>
</dbReference>
<keyword evidence="1" id="KW-0732">Signal</keyword>
<organism evidence="4 5">
    <name type="scientific">Psilocybe cf. subviscida</name>
    <dbReference type="NCBI Taxonomy" id="2480587"/>
    <lineage>
        <taxon>Eukaryota</taxon>
        <taxon>Fungi</taxon>
        <taxon>Dikarya</taxon>
        <taxon>Basidiomycota</taxon>
        <taxon>Agaricomycotina</taxon>
        <taxon>Agaricomycetes</taxon>
        <taxon>Agaricomycetidae</taxon>
        <taxon>Agaricales</taxon>
        <taxon>Agaricineae</taxon>
        <taxon>Strophariaceae</taxon>
        <taxon>Psilocybe</taxon>
    </lineage>
</organism>
<dbReference type="PANTHER" id="PTHR34987">
    <property type="entry name" value="C, PUTATIVE (AFU_ORTHOLOGUE AFUA_3G02880)-RELATED"/>
    <property type="match status" value="1"/>
</dbReference>
<protein>
    <recommendedName>
        <fullName evidence="6">Glycoside hydrolase family 78 protein</fullName>
    </recommendedName>
</protein>
<dbReference type="GO" id="GO:0005975">
    <property type="term" value="P:carbohydrate metabolic process"/>
    <property type="evidence" value="ECO:0007669"/>
    <property type="project" value="InterPro"/>
</dbReference>
<dbReference type="InterPro" id="IPR008928">
    <property type="entry name" value="6-hairpin_glycosidase_sf"/>
</dbReference>
<gene>
    <name evidence="4" type="ORF">D9619_009233</name>
</gene>
<dbReference type="EMBL" id="JAACJJ010000002">
    <property type="protein sequence ID" value="KAF5329398.1"/>
    <property type="molecule type" value="Genomic_DNA"/>
</dbReference>
<keyword evidence="5" id="KW-1185">Reference proteome</keyword>
<comment type="caution">
    <text evidence="4">The sequence shown here is derived from an EMBL/GenBank/DDBJ whole genome shotgun (WGS) entry which is preliminary data.</text>
</comment>
<dbReference type="Gene3D" id="1.50.10.10">
    <property type="match status" value="1"/>
</dbReference>
<evidence type="ECO:0000259" key="2">
    <source>
        <dbReference type="Pfam" id="PF17389"/>
    </source>
</evidence>
<evidence type="ECO:0000259" key="3">
    <source>
        <dbReference type="Pfam" id="PF17390"/>
    </source>
</evidence>
<sequence>MRPTLLISLIWAGTAVGTAPKGPWDAFNLAPRSKTVYPTAIHSSNGHVTNANLLAQNKGSATLSGNQAWVALDFGVEVGGLISLNIDTIASTSAFSLSFTESPMFIRPTASDDSSYPAENTTFDGVLHVTAPLTRGHWTQSASALRGGFRYLTIVSTSTASLTISNVSCAISFMPHVEDMRDYSGYFYAQDPGSEDHDFLTKVWYSGAYTIQTNTVPLNTGRKVPFSAPGSWANNAQLGVAGPIIVDGAKRDRAVWPGDMGIAVPAQFVSTNDLLPTKNALSTMFAAINPKTGALPESGPPLSQQGSDTYHAWTLIGTYNYYLYSGDTAWLQNVWANYTKAVAFLEGKVDRTGLMDVTGLRDWARLGGGGYNAEGNAILYRVLTTASQLSAYLNNTSTSVAWANNATALKQTFNNAFWVPSLGMYRDNQTTTLCPQDANAFAVLFNLTTSQEQKQLVSDGLTKNWNSLGPVAPELPDTISPFISGFEIQAHFEAGEDTRALDLIRRTWGYMLHTNISVQSTLLEGFTANGSLAYRWYRGYNNDPSYTSHSHGWSAGPTSALTFYLLGMTLQAPQGKEWALQPHIGGGIPTAQGGFQTSLGWFGVSWTMESSSGNAMKLSMDVDTPVGTSGVVTLPPGFVADEGTVVVQVNGVSIHSAGEPPSFTVQGGRHLIQAMIRRR</sequence>
<dbReference type="Proteomes" id="UP000567179">
    <property type="component" value="Unassembled WGS sequence"/>
</dbReference>
<evidence type="ECO:0000256" key="1">
    <source>
        <dbReference type="SAM" id="SignalP"/>
    </source>
</evidence>
<dbReference type="InterPro" id="IPR035396">
    <property type="entry name" value="Bac_rhamnosid6H"/>
</dbReference>
<dbReference type="OrthoDB" id="10036721at2759"/>
<dbReference type="GO" id="GO:0003824">
    <property type="term" value="F:catalytic activity"/>
    <property type="evidence" value="ECO:0007669"/>
    <property type="project" value="UniProtKB-ARBA"/>
</dbReference>
<evidence type="ECO:0000313" key="5">
    <source>
        <dbReference type="Proteomes" id="UP000567179"/>
    </source>
</evidence>
<reference evidence="4 5" key="1">
    <citation type="journal article" date="2020" name="ISME J.">
        <title>Uncovering the hidden diversity of litter-decomposition mechanisms in mushroom-forming fungi.</title>
        <authorList>
            <person name="Floudas D."/>
            <person name="Bentzer J."/>
            <person name="Ahren D."/>
            <person name="Johansson T."/>
            <person name="Persson P."/>
            <person name="Tunlid A."/>
        </authorList>
    </citation>
    <scope>NUCLEOTIDE SEQUENCE [LARGE SCALE GENOMIC DNA]</scope>
    <source>
        <strain evidence="4 5">CBS 101986</strain>
    </source>
</reference>
<dbReference type="InterPro" id="IPR035398">
    <property type="entry name" value="Bac_rhamnosid_C"/>
</dbReference>
<dbReference type="AlphaFoldDB" id="A0A8H5FAM6"/>
<evidence type="ECO:0000313" key="4">
    <source>
        <dbReference type="EMBL" id="KAF5329398.1"/>
    </source>
</evidence>
<feature type="chain" id="PRO_5034458627" description="Glycoside hydrolase family 78 protein" evidence="1">
    <location>
        <begin position="18"/>
        <end position="679"/>
    </location>
</feature>
<dbReference type="Pfam" id="PF17390">
    <property type="entry name" value="Bac_rhamnosid_C"/>
    <property type="match status" value="1"/>
</dbReference>
<feature type="domain" description="Alpha-L-rhamnosidase C-terminal" evidence="3">
    <location>
        <begin position="576"/>
        <end position="637"/>
    </location>
</feature>
<name>A0A8H5FAM6_9AGAR</name>
<dbReference type="InterPro" id="IPR012341">
    <property type="entry name" value="6hp_glycosidase-like_sf"/>
</dbReference>
<feature type="domain" description="Alpha-L-rhamnosidase six-hairpin glycosidase" evidence="2">
    <location>
        <begin position="244"/>
        <end position="464"/>
    </location>
</feature>
<evidence type="ECO:0008006" key="6">
    <source>
        <dbReference type="Google" id="ProtNLM"/>
    </source>
</evidence>
<dbReference type="PANTHER" id="PTHR34987:SF5">
    <property type="entry name" value="ALPHA-RHAMNOSIDASE"/>
    <property type="match status" value="1"/>
</dbReference>
<feature type="signal peptide" evidence="1">
    <location>
        <begin position="1"/>
        <end position="17"/>
    </location>
</feature>
<accession>A0A8H5FAM6</accession>
<dbReference type="Gene3D" id="2.60.420.10">
    <property type="entry name" value="Maltose phosphorylase, domain 3"/>
    <property type="match status" value="1"/>
</dbReference>
<proteinExistence type="predicted"/>